<dbReference type="GO" id="GO:0005886">
    <property type="term" value="C:plasma membrane"/>
    <property type="evidence" value="ECO:0007669"/>
    <property type="project" value="InterPro"/>
</dbReference>
<feature type="transmembrane region" description="Helical" evidence="1">
    <location>
        <begin position="180"/>
        <end position="198"/>
    </location>
</feature>
<comment type="caution">
    <text evidence="2">The sequence shown here is derived from an EMBL/GenBank/DDBJ whole genome shotgun (WGS) entry which is preliminary data.</text>
</comment>
<keyword evidence="1" id="KW-0472">Membrane</keyword>
<feature type="non-terminal residue" evidence="2">
    <location>
        <position position="1"/>
    </location>
</feature>
<dbReference type="AlphaFoldDB" id="A0A8J7NR13"/>
<feature type="transmembrane region" description="Helical" evidence="1">
    <location>
        <begin position="286"/>
        <end position="304"/>
    </location>
</feature>
<name>A0A8J7NR13_ATRSP</name>
<dbReference type="GO" id="GO:0008381">
    <property type="term" value="F:mechanosensitive monoatomic ion channel activity"/>
    <property type="evidence" value="ECO:0007669"/>
    <property type="project" value="TreeGrafter"/>
</dbReference>
<proteinExistence type="predicted"/>
<protein>
    <submittedName>
        <fullName evidence="2">TMC7 protein</fullName>
    </submittedName>
</protein>
<gene>
    <name evidence="2" type="primary">Tmc7_2</name>
    <name evidence="2" type="ORF">GTO95_0003126</name>
</gene>
<organism evidence="2 3">
    <name type="scientific">Atractosteus spatula</name>
    <name type="common">Alligator gar</name>
    <name type="synonym">Lepisosteus spatula</name>
    <dbReference type="NCBI Taxonomy" id="7917"/>
    <lineage>
        <taxon>Eukaryota</taxon>
        <taxon>Metazoa</taxon>
        <taxon>Chordata</taxon>
        <taxon>Craniata</taxon>
        <taxon>Vertebrata</taxon>
        <taxon>Euteleostomi</taxon>
        <taxon>Actinopterygii</taxon>
        <taxon>Neopterygii</taxon>
        <taxon>Holostei</taxon>
        <taxon>Semionotiformes</taxon>
        <taxon>Lepisosteidae</taxon>
        <taxon>Atractosteus</taxon>
    </lineage>
</organism>
<feature type="transmembrane region" description="Helical" evidence="1">
    <location>
        <begin position="153"/>
        <end position="173"/>
    </location>
</feature>
<sequence length="497" mass="54022">MCPACPVCVQCFQPVQPVSCVCPASVQRVSHLSSLSCVCPVCVQPVQCVSSLCPVSVQRVSSLSSVCPACPACPACVLCRQVQQMKVPVVSRWQSWRRSKARSLRRFQEDASGALAHIELWRRSLHEIGGYFGGGVQSYFLFLRFLVDVVGGFSYSVPLAYVLTCLFYFLFCLGWIVTRALLHLLVLGLIFAAFFAIYKASEASQVGLWLPSPGRVSVCLQQGCLVLVLEGQSVSLCCSVQSVSVTVLISSLSLPQGFMEFSYLFYGYYQDTKVDVVGGFSYSVPLAYVLTCLFYFLFCLGWIVTRAGGLVRVVVATGGGAGGGYSLQVLAGWDHGLQGDRATRLRQSGLRYQLQMDLEEQALRRQARSRSPAQWAGLVSLRALLHLLVLGLIFAAFFAIYKASEASQVCLQQGCPVLVLEGSVCQQGCPVLVLEGSVCSVCLQQGCPVLVLEGSVCVCSRAVQSWSWRGQCVSAVCVLFHAPASLCVRRLLCPEFC</sequence>
<reference evidence="2" key="1">
    <citation type="journal article" date="2021" name="Cell">
        <title>Tracing the genetic footprints of vertebrate landing in non-teleost ray-finned fishes.</title>
        <authorList>
            <person name="Bi X."/>
            <person name="Wang K."/>
            <person name="Yang L."/>
            <person name="Pan H."/>
            <person name="Jiang H."/>
            <person name="Wei Q."/>
            <person name="Fang M."/>
            <person name="Yu H."/>
            <person name="Zhu C."/>
            <person name="Cai Y."/>
            <person name="He Y."/>
            <person name="Gan X."/>
            <person name="Zeng H."/>
            <person name="Yu D."/>
            <person name="Zhu Y."/>
            <person name="Jiang H."/>
            <person name="Qiu Q."/>
            <person name="Yang H."/>
            <person name="Zhang Y.E."/>
            <person name="Wang W."/>
            <person name="Zhu M."/>
            <person name="He S."/>
            <person name="Zhang G."/>
        </authorList>
    </citation>
    <scope>NUCLEOTIDE SEQUENCE</scope>
    <source>
        <strain evidence="2">Allg_001</strain>
    </source>
</reference>
<feature type="transmembrane region" description="Helical" evidence="1">
    <location>
        <begin position="375"/>
        <end position="401"/>
    </location>
</feature>
<keyword evidence="3" id="KW-1185">Reference proteome</keyword>
<dbReference type="PANTHER" id="PTHR23302">
    <property type="entry name" value="TRANSMEMBRANE CHANNEL-RELATED"/>
    <property type="match status" value="1"/>
</dbReference>
<feature type="non-terminal residue" evidence="2">
    <location>
        <position position="497"/>
    </location>
</feature>
<dbReference type="PANTHER" id="PTHR23302:SF45">
    <property type="entry name" value="TRANSMEMBRANE CHANNEL-LIKE PROTEIN 4"/>
    <property type="match status" value="1"/>
</dbReference>
<keyword evidence="1" id="KW-0812">Transmembrane</keyword>
<accession>A0A8J7NR13</accession>
<dbReference type="InterPro" id="IPR038900">
    <property type="entry name" value="TMC"/>
</dbReference>
<evidence type="ECO:0000313" key="2">
    <source>
        <dbReference type="EMBL" id="MBN3317571.1"/>
    </source>
</evidence>
<evidence type="ECO:0000256" key="1">
    <source>
        <dbReference type="SAM" id="Phobius"/>
    </source>
</evidence>
<evidence type="ECO:0000313" key="3">
    <source>
        <dbReference type="Proteomes" id="UP000736164"/>
    </source>
</evidence>
<dbReference type="EMBL" id="JAAWVO010036041">
    <property type="protein sequence ID" value="MBN3317571.1"/>
    <property type="molecule type" value="Genomic_DNA"/>
</dbReference>
<dbReference type="Proteomes" id="UP000736164">
    <property type="component" value="Unassembled WGS sequence"/>
</dbReference>
<keyword evidence="1" id="KW-1133">Transmembrane helix</keyword>